<accession>A0A9W8BEY7</accession>
<dbReference type="Proteomes" id="UP001150907">
    <property type="component" value="Unassembled WGS sequence"/>
</dbReference>
<dbReference type="AlphaFoldDB" id="A0A9W8BEY7"/>
<dbReference type="OrthoDB" id="4251012at2759"/>
<keyword evidence="3" id="KW-0012">Acyltransferase</keyword>
<dbReference type="GO" id="GO:0004321">
    <property type="term" value="F:fatty-acyl-CoA synthase activity"/>
    <property type="evidence" value="ECO:0007669"/>
    <property type="project" value="UniProtKB-EC"/>
</dbReference>
<keyword evidence="4" id="KW-1185">Reference proteome</keyword>
<dbReference type="PANTHER" id="PTHR10982">
    <property type="entry name" value="MALONYL COA-ACYL CARRIER PROTEIN TRANSACYLASE"/>
    <property type="match status" value="1"/>
</dbReference>
<evidence type="ECO:0000313" key="4">
    <source>
        <dbReference type="Proteomes" id="UP001150907"/>
    </source>
</evidence>
<dbReference type="Gene3D" id="3.10.129.10">
    <property type="entry name" value="Hotdog Thioesterase"/>
    <property type="match status" value="1"/>
</dbReference>
<dbReference type="Gene3D" id="3.40.366.10">
    <property type="entry name" value="Malonyl-Coenzyme A Acyl Carrier Protein, domain 2"/>
    <property type="match status" value="1"/>
</dbReference>
<dbReference type="InterPro" id="IPR029069">
    <property type="entry name" value="HotDog_dom_sf"/>
</dbReference>
<dbReference type="InterPro" id="IPR002539">
    <property type="entry name" value="MaoC-like_dom"/>
</dbReference>
<keyword evidence="1 3" id="KW-0808">Transferase</keyword>
<organism evidence="3 4">
    <name type="scientific">Coemansia thaxteri</name>
    <dbReference type="NCBI Taxonomy" id="2663907"/>
    <lineage>
        <taxon>Eukaryota</taxon>
        <taxon>Fungi</taxon>
        <taxon>Fungi incertae sedis</taxon>
        <taxon>Zoopagomycota</taxon>
        <taxon>Kickxellomycotina</taxon>
        <taxon>Kickxellomycetes</taxon>
        <taxon>Kickxellales</taxon>
        <taxon>Kickxellaceae</taxon>
        <taxon>Coemansia</taxon>
    </lineage>
</organism>
<dbReference type="SUPFAM" id="SSF54637">
    <property type="entry name" value="Thioesterase/thiol ester dehydrase-isomerase"/>
    <property type="match status" value="1"/>
</dbReference>
<dbReference type="EC" id="2.3.1.86" evidence="3"/>
<dbReference type="PANTHER" id="PTHR10982:SF21">
    <property type="entry name" value="FATTY ACID SYNTHASE SUBUNIT BETA"/>
    <property type="match status" value="1"/>
</dbReference>
<dbReference type="Gene3D" id="3.30.70.2430">
    <property type="match status" value="1"/>
</dbReference>
<feature type="non-terminal residue" evidence="3">
    <location>
        <position position="591"/>
    </location>
</feature>
<dbReference type="InterPro" id="IPR014043">
    <property type="entry name" value="Acyl_transferase_dom"/>
</dbReference>
<comment type="caution">
    <text evidence="3">The sequence shown here is derived from an EMBL/GenBank/DDBJ whole genome shotgun (WGS) entry which is preliminary data.</text>
</comment>
<protein>
    <submittedName>
        <fullName evidence="3">Fatty acid synthase alpha subunit Lsd1</fullName>
        <ecNumber evidence="3">2.3.1.86</ecNumber>
    </submittedName>
</protein>
<dbReference type="SMART" id="SM00827">
    <property type="entry name" value="PKS_AT"/>
    <property type="match status" value="1"/>
</dbReference>
<reference evidence="3" key="1">
    <citation type="submission" date="2022-07" db="EMBL/GenBank/DDBJ databases">
        <title>Phylogenomic reconstructions and comparative analyses of Kickxellomycotina fungi.</title>
        <authorList>
            <person name="Reynolds N.K."/>
            <person name="Stajich J.E."/>
            <person name="Barry K."/>
            <person name="Grigoriev I.V."/>
            <person name="Crous P."/>
            <person name="Smith M.E."/>
        </authorList>
    </citation>
    <scope>NUCLEOTIDE SEQUENCE</scope>
    <source>
        <strain evidence="3">IMI 214461</strain>
    </source>
</reference>
<dbReference type="Pfam" id="PF00698">
    <property type="entry name" value="Acyl_transf_1"/>
    <property type="match status" value="1"/>
</dbReference>
<dbReference type="InterPro" id="IPR001227">
    <property type="entry name" value="Ac_transferase_dom_sf"/>
</dbReference>
<dbReference type="InterPro" id="IPR050830">
    <property type="entry name" value="Fungal_FAS"/>
</dbReference>
<dbReference type="Gene3D" id="2.40.128.700">
    <property type="match status" value="1"/>
</dbReference>
<gene>
    <name evidence="3" type="primary">fas2_18</name>
    <name evidence="3" type="ORF">H4R26_005515</name>
</gene>
<dbReference type="SUPFAM" id="SSF52151">
    <property type="entry name" value="FabD/lysophospholipase-like"/>
    <property type="match status" value="1"/>
</dbReference>
<dbReference type="Pfam" id="PF01575">
    <property type="entry name" value="MaoC_dehydratas"/>
    <property type="match status" value="1"/>
</dbReference>
<name>A0A9W8BEY7_9FUNG</name>
<dbReference type="Pfam" id="PF22235">
    <property type="entry name" value="FAS1_thioest_ins"/>
    <property type="match status" value="1"/>
</dbReference>
<sequence>MSIPGAELHAPMDFLTLSSSRALFKILASTAFSGGQLSIVHLYNKTQLADGAAPLMVGDSVSSSMRINEIVNTESGKLVKILGMLSCRGQTIAHVETVSLSRNLRISSNKTFQRKHGQQFTIQLGTESDVAALLTKDWFAYSDDTLAYLVPGSQVELCLDIEYRFKRDSVYSSISTTGCAFVRAPAGAAVHVADILFKCGTSVKNPVIEYLRRHEALSDEILFDGDGYSLVPPENDMLAHVIVPDTNWKYARLSADGNPIHTNAYVADLAGLPGPVTHGMWTGASTRALLEYYAANDKPERIRMYQTNFVGIVQPKDQLRTKLFHVGMKNGRMLVKGMTFKVNGDPVLECTAEVEQPATAYVFTGQGSQEVGMGMDLYSQSAAARNVWDRAERHMVDKYGLSLLAIVRTNPKELTVHFGGLKGKRVQRNYMSLSTGNGKVDNAFQLFPDITSDSLSYTYRSPMGLLNATQFTQVALVAYAMAAVADMRSKSLVQKGASFAGHSLGEYAALVSLSGLFTLEDVLDITFYRGMLMQLAVERDSQGRSQYGMVAVDPSLIGKTVSENLLALVIEAIRIHGQGLLEVANFNVRGL</sequence>
<evidence type="ECO:0000256" key="1">
    <source>
        <dbReference type="ARBA" id="ARBA00022679"/>
    </source>
</evidence>
<evidence type="ECO:0000313" key="3">
    <source>
        <dbReference type="EMBL" id="KAJ1998283.1"/>
    </source>
</evidence>
<dbReference type="Gene3D" id="6.10.60.10">
    <property type="match status" value="1"/>
</dbReference>
<dbReference type="InterPro" id="IPR016035">
    <property type="entry name" value="Acyl_Trfase/lysoPLipase"/>
</dbReference>
<dbReference type="EMBL" id="JANBQF010001018">
    <property type="protein sequence ID" value="KAJ1998283.1"/>
    <property type="molecule type" value="Genomic_DNA"/>
</dbReference>
<feature type="domain" description="Malonyl-CoA:ACP transacylase (MAT)" evidence="2">
    <location>
        <begin position="362"/>
        <end position="591"/>
    </location>
</feature>
<proteinExistence type="predicted"/>
<evidence type="ECO:0000259" key="2">
    <source>
        <dbReference type="SMART" id="SM00827"/>
    </source>
</evidence>